<keyword evidence="1" id="KW-0732">Signal</keyword>
<name>A0A942UUE6_9FIRM</name>
<reference evidence="2" key="1">
    <citation type="submission" date="2019-12" db="EMBL/GenBank/DDBJ databases">
        <title>Clostridiaceae gen. nov. sp. nov., isolated from sediment in Xinjiang, China.</title>
        <authorList>
            <person name="Zhang R."/>
        </authorList>
    </citation>
    <scope>NUCLEOTIDE SEQUENCE</scope>
    <source>
        <strain evidence="2">D2Q-11</strain>
    </source>
</reference>
<dbReference type="Proteomes" id="UP000724672">
    <property type="component" value="Unassembled WGS sequence"/>
</dbReference>
<keyword evidence="3" id="KW-1185">Reference proteome</keyword>
<feature type="chain" id="PRO_5038073451" description="NlpC/P60 family protein" evidence="1">
    <location>
        <begin position="24"/>
        <end position="529"/>
    </location>
</feature>
<dbReference type="SUPFAM" id="SSF63829">
    <property type="entry name" value="Calcium-dependent phosphotriesterase"/>
    <property type="match status" value="1"/>
</dbReference>
<evidence type="ECO:0008006" key="4">
    <source>
        <dbReference type="Google" id="ProtNLM"/>
    </source>
</evidence>
<dbReference type="EMBL" id="WSFT01000019">
    <property type="protein sequence ID" value="MBS4537655.1"/>
    <property type="molecule type" value="Genomic_DNA"/>
</dbReference>
<dbReference type="RefSeq" id="WP_203365577.1">
    <property type="nucleotide sequence ID" value="NZ_WSFT01000019.1"/>
</dbReference>
<evidence type="ECO:0000313" key="2">
    <source>
        <dbReference type="EMBL" id="MBS4537655.1"/>
    </source>
</evidence>
<dbReference type="AlphaFoldDB" id="A0A942UUE6"/>
<comment type="caution">
    <text evidence="2">The sequence shown here is derived from an EMBL/GenBank/DDBJ whole genome shotgun (WGS) entry which is preliminary data.</text>
</comment>
<accession>A0A942UUE6</accession>
<sequence>MKKQITLILIIMLILTFSSQSFAFNNTSSNPTIEDVLIIKAGTGIDSIGYTPIMPEVERQFPESFFVSNNGKTFFILDTVNKRILEYEKQELVKKIEIPFIEYAKDLIVLKDKIYVLEGNEDNTIYRIDMNGNIDEIIKKPEQLKQYQINQLNIDKNNNLILVYDGNKLYDIINSKIISNSDVSVKSISPKKGKIKTKEGIEIDVAFEELYGSINIHNITKEGYIYTSVEDVADTSKILVEHTIRKYNKTGKLEGIAAIPMERYISFPNKYMNVTNNGDIYIMIIEENQVIISKVNLDKNFKSTLKQKKSEYSIEDEEKNTNDDDIIITPMYDPSIPSRSTVNSRANSMTGYKWTYNSSNGQHSSYSYVTKPDYLVNTSYGSSLTGIPYCWGGFDGHDRSSTGSWSNFGSAMSMGKEAGNVYTSGSYKSSTAGLDCSGFVSAALQFGSKYGTYGLNDMSDPISSSQLKYMDILIKPGSHVLFFYSWNSDKTVVNSKEATTSGYDKTKSYTRTWSWLSSNGYSAKTFGLR</sequence>
<proteinExistence type="predicted"/>
<evidence type="ECO:0000256" key="1">
    <source>
        <dbReference type="SAM" id="SignalP"/>
    </source>
</evidence>
<dbReference type="Gene3D" id="3.90.1720.10">
    <property type="entry name" value="endopeptidase domain like (from Nostoc punctiforme)"/>
    <property type="match status" value="1"/>
</dbReference>
<gene>
    <name evidence="2" type="ORF">GOQ27_04220</name>
</gene>
<organism evidence="2 3">
    <name type="scientific">Anaeromonas frigoriresistens</name>
    <dbReference type="NCBI Taxonomy" id="2683708"/>
    <lineage>
        <taxon>Bacteria</taxon>
        <taxon>Bacillati</taxon>
        <taxon>Bacillota</taxon>
        <taxon>Tissierellia</taxon>
        <taxon>Tissierellales</taxon>
        <taxon>Thermohalobacteraceae</taxon>
        <taxon>Anaeromonas</taxon>
    </lineage>
</organism>
<protein>
    <recommendedName>
        <fullName evidence="4">NlpC/P60 family protein</fullName>
    </recommendedName>
</protein>
<feature type="signal peptide" evidence="1">
    <location>
        <begin position="1"/>
        <end position="23"/>
    </location>
</feature>
<evidence type="ECO:0000313" key="3">
    <source>
        <dbReference type="Proteomes" id="UP000724672"/>
    </source>
</evidence>